<dbReference type="GO" id="GO:0005829">
    <property type="term" value="C:cytosol"/>
    <property type="evidence" value="ECO:0007669"/>
    <property type="project" value="TreeGrafter"/>
</dbReference>
<dbReference type="Proteomes" id="UP001058974">
    <property type="component" value="Chromosome 2"/>
</dbReference>
<dbReference type="AlphaFoldDB" id="A0A9D5B998"/>
<dbReference type="InterPro" id="IPR016084">
    <property type="entry name" value="Haem_Oase-like_multi-hlx"/>
</dbReference>
<proteinExistence type="predicted"/>
<evidence type="ECO:0000313" key="2">
    <source>
        <dbReference type="EMBL" id="KAI5433809.1"/>
    </source>
</evidence>
<comment type="caution">
    <text evidence="2">The sequence shown here is derived from an EMBL/GenBank/DDBJ whole genome shotgun (WGS) entry which is preliminary data.</text>
</comment>
<reference evidence="2 3" key="1">
    <citation type="journal article" date="2022" name="Nat. Genet.">
        <title>Improved pea reference genome and pan-genome highlight genomic features and evolutionary characteristics.</title>
        <authorList>
            <person name="Yang T."/>
            <person name="Liu R."/>
            <person name="Luo Y."/>
            <person name="Hu S."/>
            <person name="Wang D."/>
            <person name="Wang C."/>
            <person name="Pandey M.K."/>
            <person name="Ge S."/>
            <person name="Xu Q."/>
            <person name="Li N."/>
            <person name="Li G."/>
            <person name="Huang Y."/>
            <person name="Saxena R.K."/>
            <person name="Ji Y."/>
            <person name="Li M."/>
            <person name="Yan X."/>
            <person name="He Y."/>
            <person name="Liu Y."/>
            <person name="Wang X."/>
            <person name="Xiang C."/>
            <person name="Varshney R.K."/>
            <person name="Ding H."/>
            <person name="Gao S."/>
            <person name="Zong X."/>
        </authorList>
    </citation>
    <scope>NUCLEOTIDE SEQUENCE [LARGE SCALE GENOMIC DNA]</scope>
    <source>
        <strain evidence="2 3">cv. Zhongwan 6</strain>
    </source>
</reference>
<dbReference type="SUPFAM" id="SSF48613">
    <property type="entry name" value="Heme oxygenase-like"/>
    <property type="match status" value="1"/>
</dbReference>
<dbReference type="Gramene" id="Psat02G0089500-T1">
    <property type="protein sequence ID" value="KAI5433809.1"/>
    <property type="gene ID" value="KIW84_020895"/>
</dbReference>
<gene>
    <name evidence="2" type="ORF">KIW84_020895</name>
</gene>
<dbReference type="PANTHER" id="PTHR43198">
    <property type="entry name" value="BIFUNCTIONAL TH2 PROTEIN"/>
    <property type="match status" value="1"/>
</dbReference>
<evidence type="ECO:0000259" key="1">
    <source>
        <dbReference type="Pfam" id="PF03070"/>
    </source>
</evidence>
<dbReference type="Pfam" id="PF03070">
    <property type="entry name" value="TENA_THI-4"/>
    <property type="match status" value="1"/>
</dbReference>
<dbReference type="InterPro" id="IPR050967">
    <property type="entry name" value="Thiamine_Salvage_TenA"/>
</dbReference>
<sequence>MFTPFVVSLASGNLKTDSFRHYIAQDTHFLRSFAKVYESEEEYADDDDDKLGLSQLMKEVLGIEKFWELATPFEKPEIVAYTLGAMNPCMRLHAFLGEKIKKLPVSNENVLDKLSISLTSEELDVIEKLYYEAMKLEIDFFTAQPLFQPTSAIN</sequence>
<name>A0A9D5B998_PEA</name>
<dbReference type="InterPro" id="IPR004305">
    <property type="entry name" value="Thiaminase-2/PQQC"/>
</dbReference>
<evidence type="ECO:0000313" key="3">
    <source>
        <dbReference type="Proteomes" id="UP001058974"/>
    </source>
</evidence>
<dbReference type="EMBL" id="JAMSHJ010000002">
    <property type="protein sequence ID" value="KAI5433809.1"/>
    <property type="molecule type" value="Genomic_DNA"/>
</dbReference>
<dbReference type="PANTHER" id="PTHR43198:SF2">
    <property type="entry name" value="SI:CH1073-67J19.1-RELATED"/>
    <property type="match status" value="1"/>
</dbReference>
<accession>A0A9D5B998</accession>
<feature type="domain" description="Thiaminase-2/PQQC" evidence="1">
    <location>
        <begin position="4"/>
        <end position="37"/>
    </location>
</feature>
<protein>
    <recommendedName>
        <fullName evidence="1">Thiaminase-2/PQQC domain-containing protein</fullName>
    </recommendedName>
</protein>
<organism evidence="2 3">
    <name type="scientific">Pisum sativum</name>
    <name type="common">Garden pea</name>
    <name type="synonym">Lathyrus oleraceus</name>
    <dbReference type="NCBI Taxonomy" id="3888"/>
    <lineage>
        <taxon>Eukaryota</taxon>
        <taxon>Viridiplantae</taxon>
        <taxon>Streptophyta</taxon>
        <taxon>Embryophyta</taxon>
        <taxon>Tracheophyta</taxon>
        <taxon>Spermatophyta</taxon>
        <taxon>Magnoliopsida</taxon>
        <taxon>eudicotyledons</taxon>
        <taxon>Gunneridae</taxon>
        <taxon>Pentapetalae</taxon>
        <taxon>rosids</taxon>
        <taxon>fabids</taxon>
        <taxon>Fabales</taxon>
        <taxon>Fabaceae</taxon>
        <taxon>Papilionoideae</taxon>
        <taxon>50 kb inversion clade</taxon>
        <taxon>NPAAA clade</taxon>
        <taxon>Hologalegina</taxon>
        <taxon>IRL clade</taxon>
        <taxon>Fabeae</taxon>
        <taxon>Lathyrus</taxon>
    </lineage>
</organism>
<keyword evidence="3" id="KW-1185">Reference proteome</keyword>
<dbReference type="Gene3D" id="1.20.910.10">
    <property type="entry name" value="Heme oxygenase-like"/>
    <property type="match status" value="2"/>
</dbReference>
<dbReference type="GO" id="GO:0006772">
    <property type="term" value="P:thiamine metabolic process"/>
    <property type="evidence" value="ECO:0007669"/>
    <property type="project" value="UniProtKB-ARBA"/>
</dbReference>